<evidence type="ECO:0000313" key="8">
    <source>
        <dbReference type="EMBL" id="GHD38547.1"/>
    </source>
</evidence>
<feature type="transmembrane region" description="Helical" evidence="7">
    <location>
        <begin position="225"/>
        <end position="243"/>
    </location>
</feature>
<keyword evidence="4 7" id="KW-0812">Transmembrane</keyword>
<feature type="transmembrane region" description="Helical" evidence="7">
    <location>
        <begin position="116"/>
        <end position="136"/>
    </location>
</feature>
<keyword evidence="9" id="KW-1185">Reference proteome</keyword>
<accession>A0ABQ3GVS1</accession>
<name>A0ABQ3GVS1_9GAMM</name>
<dbReference type="EMBL" id="BMZR01000013">
    <property type="protein sequence ID" value="GHD38547.1"/>
    <property type="molecule type" value="Genomic_DNA"/>
</dbReference>
<dbReference type="PANTHER" id="PTHR42775:SF2">
    <property type="entry name" value="PERMEASE"/>
    <property type="match status" value="1"/>
</dbReference>
<dbReference type="RefSeq" id="WP_189587013.1">
    <property type="nucleotide sequence ID" value="NZ_BMZR01000013.1"/>
</dbReference>
<feature type="transmembrane region" description="Helical" evidence="7">
    <location>
        <begin position="12"/>
        <end position="33"/>
    </location>
</feature>
<keyword evidence="6 7" id="KW-0472">Membrane</keyword>
<reference evidence="9" key="1">
    <citation type="journal article" date="2019" name="Int. J. Syst. Evol. Microbiol.">
        <title>The Global Catalogue of Microorganisms (GCM) 10K type strain sequencing project: providing services to taxonomists for standard genome sequencing and annotation.</title>
        <authorList>
            <consortium name="The Broad Institute Genomics Platform"/>
            <consortium name="The Broad Institute Genome Sequencing Center for Infectious Disease"/>
            <person name="Wu L."/>
            <person name="Ma J."/>
        </authorList>
    </citation>
    <scope>NUCLEOTIDE SEQUENCE [LARGE SCALE GENOMIC DNA]</scope>
    <source>
        <strain evidence="9">KCTC 42280</strain>
    </source>
</reference>
<dbReference type="Pfam" id="PF03773">
    <property type="entry name" value="ArsP_1"/>
    <property type="match status" value="1"/>
</dbReference>
<evidence type="ECO:0000256" key="6">
    <source>
        <dbReference type="ARBA" id="ARBA00023136"/>
    </source>
</evidence>
<comment type="similarity">
    <text evidence="2">Belongs to the UPF0718 family.</text>
</comment>
<evidence type="ECO:0008006" key="10">
    <source>
        <dbReference type="Google" id="ProtNLM"/>
    </source>
</evidence>
<proteinExistence type="inferred from homology"/>
<keyword evidence="5 7" id="KW-1133">Transmembrane helix</keyword>
<evidence type="ECO:0000256" key="5">
    <source>
        <dbReference type="ARBA" id="ARBA00022989"/>
    </source>
</evidence>
<comment type="subcellular location">
    <subcellularLocation>
        <location evidence="1">Cell membrane</location>
        <topology evidence="1">Multi-pass membrane protein</topology>
    </subcellularLocation>
</comment>
<dbReference type="InterPro" id="IPR005524">
    <property type="entry name" value="DUF318"/>
</dbReference>
<feature type="transmembrane region" description="Helical" evidence="7">
    <location>
        <begin position="258"/>
        <end position="282"/>
    </location>
</feature>
<dbReference type="PANTHER" id="PTHR42775">
    <property type="entry name" value="PERMEASE RV2963-RELATED"/>
    <property type="match status" value="1"/>
</dbReference>
<gene>
    <name evidence="8" type="primary">arsP</name>
    <name evidence="8" type="ORF">GCM10016272_27760</name>
</gene>
<sequence length="343" mass="36130">MSPQLQDTLGMFAFLAVELSVLFIGISLLVGVLQRHIPLSKVESLLSSEGSRGYFIAVGLGAITPFCSCSTIPMLKGLIRARAGFGPMMVFLFASPLLNPIIVALLIATFGLSLTAIYVVAALVVSVSAGWILHMLGFERYVRRSNIEKDSGGCGSLVSSCGTAPAVSSCGTEDHDTTPKIASCSVGQKTNVHSNCCNGQSTVVVAKESKYSGLWQEAWKDFMDVLPYLLIGIAIGSVIYGFMPTEILVQYAGPDNPFAIPIAAVIGVPLYIRAEAVIPLAAALMAKGVGSGTVLALIIGSAGASLTELILLRSLFKINLLVAFVAVIFTMAMIAGYATYLFF</sequence>
<feature type="transmembrane region" description="Helical" evidence="7">
    <location>
        <begin position="53"/>
        <end position="75"/>
    </location>
</feature>
<organism evidence="8 9">
    <name type="scientific">Psychrobacter glaciei</name>
    <dbReference type="NCBI Taxonomy" id="619771"/>
    <lineage>
        <taxon>Bacteria</taxon>
        <taxon>Pseudomonadati</taxon>
        <taxon>Pseudomonadota</taxon>
        <taxon>Gammaproteobacteria</taxon>
        <taxon>Moraxellales</taxon>
        <taxon>Moraxellaceae</taxon>
        <taxon>Psychrobacter</taxon>
    </lineage>
</organism>
<evidence type="ECO:0000256" key="2">
    <source>
        <dbReference type="ARBA" id="ARBA00006386"/>
    </source>
</evidence>
<feature type="transmembrane region" description="Helical" evidence="7">
    <location>
        <begin position="294"/>
        <end position="312"/>
    </location>
</feature>
<dbReference type="InterPro" id="IPR053166">
    <property type="entry name" value="UPF0718_permease"/>
</dbReference>
<protein>
    <recommendedName>
        <fullName evidence="10">Permease</fullName>
    </recommendedName>
</protein>
<keyword evidence="3" id="KW-1003">Cell membrane</keyword>
<evidence type="ECO:0000256" key="1">
    <source>
        <dbReference type="ARBA" id="ARBA00004651"/>
    </source>
</evidence>
<feature type="transmembrane region" description="Helical" evidence="7">
    <location>
        <begin position="318"/>
        <end position="342"/>
    </location>
</feature>
<evidence type="ECO:0000256" key="3">
    <source>
        <dbReference type="ARBA" id="ARBA00022475"/>
    </source>
</evidence>
<comment type="caution">
    <text evidence="8">The sequence shown here is derived from an EMBL/GenBank/DDBJ whole genome shotgun (WGS) entry which is preliminary data.</text>
</comment>
<evidence type="ECO:0000256" key="4">
    <source>
        <dbReference type="ARBA" id="ARBA00022692"/>
    </source>
</evidence>
<evidence type="ECO:0000256" key="7">
    <source>
        <dbReference type="SAM" id="Phobius"/>
    </source>
</evidence>
<evidence type="ECO:0000313" key="9">
    <source>
        <dbReference type="Proteomes" id="UP000610203"/>
    </source>
</evidence>
<feature type="transmembrane region" description="Helical" evidence="7">
    <location>
        <begin position="87"/>
        <end position="110"/>
    </location>
</feature>
<dbReference type="Proteomes" id="UP000610203">
    <property type="component" value="Unassembled WGS sequence"/>
</dbReference>